<proteinExistence type="predicted"/>
<keyword evidence="2" id="KW-1185">Reference proteome</keyword>
<evidence type="ECO:0000313" key="1">
    <source>
        <dbReference type="EMBL" id="ONI44417.1"/>
    </source>
</evidence>
<organism evidence="1 2">
    <name type="scientific">Candidatus Epulonipiscium fishelsonii</name>
    <dbReference type="NCBI Taxonomy" id="77094"/>
    <lineage>
        <taxon>Bacteria</taxon>
        <taxon>Bacillati</taxon>
        <taxon>Bacillota</taxon>
        <taxon>Clostridia</taxon>
        <taxon>Lachnospirales</taxon>
        <taxon>Lachnospiraceae</taxon>
        <taxon>Candidatus Epulonipiscium</taxon>
    </lineage>
</organism>
<comment type="caution">
    <text evidence="1">The sequence shown here is derived from an EMBL/GenBank/DDBJ whole genome shotgun (WGS) entry which is preliminary data.</text>
</comment>
<dbReference type="EMBL" id="LJHD01000108">
    <property type="protein sequence ID" value="ONI44417.1"/>
    <property type="molecule type" value="Genomic_DNA"/>
</dbReference>
<gene>
    <name evidence="1" type="ORF">AN640_05575</name>
</gene>
<reference evidence="1" key="1">
    <citation type="submission" date="2016-08" db="EMBL/GenBank/DDBJ databases">
        <authorList>
            <person name="Ngugi D.K."/>
            <person name="Miyake S."/>
            <person name="Stingl U."/>
        </authorList>
    </citation>
    <scope>NUCLEOTIDE SEQUENCE</scope>
    <source>
        <strain evidence="1">SCG-D08WGA-EpuloA1</strain>
    </source>
</reference>
<accession>A0ACC8XIA4</accession>
<evidence type="ECO:0000313" key="2">
    <source>
        <dbReference type="Proteomes" id="UP000188637"/>
    </source>
</evidence>
<sequence>MKTIGSRIKSLSLIIIISLMLVMALSQIYYVGVVIENSALKIVTMQSNVAKNIVTNWIQVKDRYLQTMAYEIQTQELYKDLDKMEAYLKNQVHNPIYSVENVNILAFTTYDNKLVNSIGWNPFGFDPIERIWFKEATTTHSYVSKPYTDVVTGERTLTFSYKITDDNGDAAGVLCIDVPASFIFNEIKELTNEDDGSYVFIINEAKEILVHYNDIYLEKDSYLTLEDVNANYDKILNSKELEVGKGITGTNKQVYSTHVKIPNTDWTIISNYPTKFVVDALYSESMKAFSIGLTTVFISMYFIRKLIKQYIKPLEGIVTVLENVKEGKLDLDTSQIPKNSYELAALVNSTETISYVLKNYIGEISRLLEAFAKGDFTVHANHEYIGDFKDIKYSMDNISLSLNHLLKEVTDASSEVENGAVHLANSAENLATVSQVQYNLIDEFKGNTEDIFISVSKSINEINITSNLVEQVNQQASSGKDVMDQMILAIHDIHRTTKEVSNVIQGIETISQEITILALNASIEAARAGEAGKGFNVVASNVRELATNSSKIVAQIHDLLKENLKSVEKGTDMVNLTSQALEEIIKSVEKTNKTAKNLAKNTSNQKNLIDKLSKGAQELSDGIKGNTEVSKNNLSVSEELAVHSEGLKSQLQKFIIK</sequence>
<dbReference type="Proteomes" id="UP000188637">
    <property type="component" value="Unassembled WGS sequence"/>
</dbReference>
<name>A0ACC8XIA4_9FIRM</name>
<protein>
    <submittedName>
        <fullName evidence="1">Uncharacterized protein</fullName>
    </submittedName>
</protein>